<protein>
    <submittedName>
        <fullName evidence="1">Uncharacterized protein</fullName>
    </submittedName>
</protein>
<comment type="caution">
    <text evidence="1">The sequence shown here is derived from an EMBL/GenBank/DDBJ whole genome shotgun (WGS) entry which is preliminary data.</text>
</comment>
<dbReference type="Proteomes" id="UP001596417">
    <property type="component" value="Unassembled WGS sequence"/>
</dbReference>
<dbReference type="RefSeq" id="WP_390207026.1">
    <property type="nucleotide sequence ID" value="NZ_JBHTAX010000007.1"/>
</dbReference>
<gene>
    <name evidence="1" type="ORF">ACFQL7_27665</name>
</gene>
<reference evidence="1 2" key="1">
    <citation type="journal article" date="2019" name="Int. J. Syst. Evol. Microbiol.">
        <title>The Global Catalogue of Microorganisms (GCM) 10K type strain sequencing project: providing services to taxonomists for standard genome sequencing and annotation.</title>
        <authorList>
            <consortium name="The Broad Institute Genomics Platform"/>
            <consortium name="The Broad Institute Genome Sequencing Center for Infectious Disease"/>
            <person name="Wu L."/>
            <person name="Ma J."/>
        </authorList>
    </citation>
    <scope>NUCLEOTIDE SEQUENCE [LARGE SCALE GENOMIC DNA]</scope>
    <source>
        <strain evidence="1 2">RDMS1</strain>
    </source>
</reference>
<sequence length="40" mass="4575">MTSAIFVFGPVIRRLERHATKLNDEETDLLAVVRGFDFIP</sequence>
<evidence type="ECO:0000313" key="1">
    <source>
        <dbReference type="EMBL" id="MFC7193190.1"/>
    </source>
</evidence>
<dbReference type="EMBL" id="JBHTAX010000007">
    <property type="protein sequence ID" value="MFC7193190.1"/>
    <property type="molecule type" value="Genomic_DNA"/>
</dbReference>
<evidence type="ECO:0000313" key="2">
    <source>
        <dbReference type="Proteomes" id="UP001596417"/>
    </source>
</evidence>
<dbReference type="AlphaFoldDB" id="A0ABD5YV35"/>
<organism evidence="1 2">
    <name type="scientific">Halocatena marina</name>
    <dbReference type="NCBI Taxonomy" id="2934937"/>
    <lineage>
        <taxon>Archaea</taxon>
        <taxon>Methanobacteriati</taxon>
        <taxon>Methanobacteriota</taxon>
        <taxon>Stenosarchaea group</taxon>
        <taxon>Halobacteria</taxon>
        <taxon>Halobacteriales</taxon>
        <taxon>Natronomonadaceae</taxon>
        <taxon>Halocatena</taxon>
    </lineage>
</organism>
<accession>A0ABD5YV35</accession>
<keyword evidence="2" id="KW-1185">Reference proteome</keyword>
<name>A0ABD5YV35_9EURY</name>
<proteinExistence type="predicted"/>